<dbReference type="AlphaFoldDB" id="A0AAP0INU6"/>
<protein>
    <submittedName>
        <fullName evidence="1">Uncharacterized protein</fullName>
    </submittedName>
</protein>
<name>A0AAP0INU6_9MAGN</name>
<evidence type="ECO:0000313" key="2">
    <source>
        <dbReference type="Proteomes" id="UP001419268"/>
    </source>
</evidence>
<sequence>MDEKVLSLQPISDSEETANAATLKSVEFDEFSTVDEYLSEPKETLEVSSHNPDITIAQNKDDEVKKEIGVISERSDESQIESKEDQPLVFMKPLTLPCIFVKSYKGVEVKECSQIFYTADTFVLNDHDAT</sequence>
<organism evidence="1 2">
    <name type="scientific">Stephania cephalantha</name>
    <dbReference type="NCBI Taxonomy" id="152367"/>
    <lineage>
        <taxon>Eukaryota</taxon>
        <taxon>Viridiplantae</taxon>
        <taxon>Streptophyta</taxon>
        <taxon>Embryophyta</taxon>
        <taxon>Tracheophyta</taxon>
        <taxon>Spermatophyta</taxon>
        <taxon>Magnoliopsida</taxon>
        <taxon>Ranunculales</taxon>
        <taxon>Menispermaceae</taxon>
        <taxon>Menispermoideae</taxon>
        <taxon>Cissampelideae</taxon>
        <taxon>Stephania</taxon>
    </lineage>
</organism>
<evidence type="ECO:0000313" key="1">
    <source>
        <dbReference type="EMBL" id="KAK9118338.1"/>
    </source>
</evidence>
<dbReference type="Proteomes" id="UP001419268">
    <property type="component" value="Unassembled WGS sequence"/>
</dbReference>
<proteinExistence type="predicted"/>
<reference evidence="1 2" key="1">
    <citation type="submission" date="2024-01" db="EMBL/GenBank/DDBJ databases">
        <title>Genome assemblies of Stephania.</title>
        <authorList>
            <person name="Yang L."/>
        </authorList>
    </citation>
    <scope>NUCLEOTIDE SEQUENCE [LARGE SCALE GENOMIC DNA]</scope>
    <source>
        <strain evidence="1">JXDWG</strain>
        <tissue evidence="1">Leaf</tissue>
    </source>
</reference>
<keyword evidence="2" id="KW-1185">Reference proteome</keyword>
<gene>
    <name evidence="1" type="ORF">Scep_016431</name>
</gene>
<accession>A0AAP0INU6</accession>
<comment type="caution">
    <text evidence="1">The sequence shown here is derived from an EMBL/GenBank/DDBJ whole genome shotgun (WGS) entry which is preliminary data.</text>
</comment>
<dbReference type="EMBL" id="JBBNAG010000007">
    <property type="protein sequence ID" value="KAK9118338.1"/>
    <property type="molecule type" value="Genomic_DNA"/>
</dbReference>